<evidence type="ECO:0000256" key="1">
    <source>
        <dbReference type="SAM" id="SignalP"/>
    </source>
</evidence>
<accession>A0A5M8PIA5</accession>
<dbReference type="Proteomes" id="UP000324767">
    <property type="component" value="Unassembled WGS sequence"/>
</dbReference>
<proteinExistence type="predicted"/>
<organism evidence="2 3">
    <name type="scientific">Lasallia pustulata</name>
    <dbReference type="NCBI Taxonomy" id="136370"/>
    <lineage>
        <taxon>Eukaryota</taxon>
        <taxon>Fungi</taxon>
        <taxon>Dikarya</taxon>
        <taxon>Ascomycota</taxon>
        <taxon>Pezizomycotina</taxon>
        <taxon>Lecanoromycetes</taxon>
        <taxon>OSLEUM clade</taxon>
        <taxon>Umbilicariomycetidae</taxon>
        <taxon>Umbilicariales</taxon>
        <taxon>Umbilicariaceae</taxon>
        <taxon>Lasallia</taxon>
    </lineage>
</organism>
<reference evidence="2 3" key="1">
    <citation type="submission" date="2019-09" db="EMBL/GenBank/DDBJ databases">
        <title>The hologenome of the rock-dwelling lichen Lasallia pustulata.</title>
        <authorList>
            <person name="Greshake Tzovaras B."/>
            <person name="Segers F."/>
            <person name="Bicker A."/>
            <person name="Dal Grande F."/>
            <person name="Otte J."/>
            <person name="Hankeln T."/>
            <person name="Schmitt I."/>
            <person name="Ebersberger I."/>
        </authorList>
    </citation>
    <scope>NUCLEOTIDE SEQUENCE [LARGE SCALE GENOMIC DNA]</scope>
    <source>
        <strain evidence="2">A1-1</strain>
    </source>
</reference>
<gene>
    <name evidence="2" type="ORF">FRX48_07471</name>
</gene>
<protein>
    <submittedName>
        <fullName evidence="2">Uncharacterized protein</fullName>
    </submittedName>
</protein>
<dbReference type="AlphaFoldDB" id="A0A5M8PIA5"/>
<evidence type="ECO:0000313" key="2">
    <source>
        <dbReference type="EMBL" id="KAA6409127.1"/>
    </source>
</evidence>
<feature type="signal peptide" evidence="1">
    <location>
        <begin position="1"/>
        <end position="22"/>
    </location>
</feature>
<keyword evidence="1" id="KW-0732">Signal</keyword>
<sequence length="100" mass="10694">MRGLGSWWLGCWIGAGLTETCGLDIDAGLSRESANSITLSLRGRIEWNVETVARKATIEAWDLGAPAVSTGAELTETHASTYLDIDAGLSNLDTVRQELS</sequence>
<name>A0A5M8PIA5_9LECA</name>
<comment type="caution">
    <text evidence="2">The sequence shown here is derived from an EMBL/GenBank/DDBJ whole genome shotgun (WGS) entry which is preliminary data.</text>
</comment>
<evidence type="ECO:0000313" key="3">
    <source>
        <dbReference type="Proteomes" id="UP000324767"/>
    </source>
</evidence>
<dbReference type="EMBL" id="VXIT01000012">
    <property type="protein sequence ID" value="KAA6409127.1"/>
    <property type="molecule type" value="Genomic_DNA"/>
</dbReference>
<feature type="chain" id="PRO_5024318445" evidence="1">
    <location>
        <begin position="23"/>
        <end position="100"/>
    </location>
</feature>